<comment type="caution">
    <text evidence="12">The sequence shown here is derived from an EMBL/GenBank/DDBJ whole genome shotgun (WGS) entry which is preliminary data.</text>
</comment>
<sequence>MPVFRYTGRDKKGRRKDGKLTAENRREAVGKLKEQEIAVTSIEELKGFLHKEIKLGPSKVKHKDLVVYIRQFSTLLKAGITLAEATYLLSRQTSSKLLEKALKDVAEGLEGGKPFSEAAENHRKIFPPLFINMMRAGEAGGNMDEILERLAVYYEKQHNTRQKVKSAMAYPLTVGLISIVIVIFLLSTVVPVFADMFVSFDGELPLITRMVLGMGNVFSGYWWFLFSAAVLIILSIRNLQSNRRTKYYFDYVLLKLPIFGKLLQKAEIAKMTRTLSSLFAISVPILQSLTIVERIMGNEVLAQVIKEARISIEKGQSISIPMEKHWAFPPMVSHMILVGEKSGTLDQMLDKVADFYEMEVDNATDQIKSLIEPMMIVLLAFIVGGIVAAIAVPMFTIFENIQQ</sequence>
<dbReference type="EMBL" id="QGTW01000019">
    <property type="protein sequence ID" value="PWW19651.1"/>
    <property type="molecule type" value="Genomic_DNA"/>
</dbReference>
<evidence type="ECO:0000256" key="9">
    <source>
        <dbReference type="RuleBase" id="RU003923"/>
    </source>
</evidence>
<keyword evidence="7 10" id="KW-1133">Transmembrane helix</keyword>
<organism evidence="12 13">
    <name type="scientific">Cytobacillus oceanisediminis</name>
    <dbReference type="NCBI Taxonomy" id="665099"/>
    <lineage>
        <taxon>Bacteria</taxon>
        <taxon>Bacillati</taxon>
        <taxon>Bacillota</taxon>
        <taxon>Bacilli</taxon>
        <taxon>Bacillales</taxon>
        <taxon>Bacillaceae</taxon>
        <taxon>Cytobacillus</taxon>
    </lineage>
</organism>
<reference evidence="12 13" key="1">
    <citation type="submission" date="2018-05" db="EMBL/GenBank/DDBJ databases">
        <title>Freshwater and sediment microbial communities from various areas in North America, analyzing microbe dynamics in response to fracking.</title>
        <authorList>
            <person name="Lamendella R."/>
        </authorList>
    </citation>
    <scope>NUCLEOTIDE SEQUENCE [LARGE SCALE GENOMIC DNA]</scope>
    <source>
        <strain evidence="12 13">15_TX</strain>
    </source>
</reference>
<evidence type="ECO:0000256" key="8">
    <source>
        <dbReference type="ARBA" id="ARBA00023136"/>
    </source>
</evidence>
<feature type="transmembrane region" description="Helical" evidence="10">
    <location>
        <begin position="376"/>
        <end position="398"/>
    </location>
</feature>
<dbReference type="PANTHER" id="PTHR30012">
    <property type="entry name" value="GENERAL SECRETION PATHWAY PROTEIN"/>
    <property type="match status" value="1"/>
</dbReference>
<protein>
    <submittedName>
        <fullName evidence="12">Type IV pilus assembly protein PilC</fullName>
    </submittedName>
</protein>
<keyword evidence="6 9" id="KW-0812">Transmembrane</keyword>
<evidence type="ECO:0000256" key="2">
    <source>
        <dbReference type="ARBA" id="ARBA00005745"/>
    </source>
</evidence>
<name>A0A2V2ZRU7_9BACI</name>
<dbReference type="GO" id="GO:0009306">
    <property type="term" value="P:protein secretion"/>
    <property type="evidence" value="ECO:0007669"/>
    <property type="project" value="InterPro"/>
</dbReference>
<evidence type="ECO:0000256" key="3">
    <source>
        <dbReference type="ARBA" id="ARBA00022448"/>
    </source>
</evidence>
<evidence type="ECO:0000256" key="4">
    <source>
        <dbReference type="ARBA" id="ARBA00022475"/>
    </source>
</evidence>
<feature type="domain" description="Type II secretion system protein GspF" evidence="11">
    <location>
        <begin position="272"/>
        <end position="393"/>
    </location>
</feature>
<dbReference type="InterPro" id="IPR042094">
    <property type="entry name" value="T2SS_GspF_sf"/>
</dbReference>
<dbReference type="RefSeq" id="WP_110067403.1">
    <property type="nucleotide sequence ID" value="NZ_QGTW01000019.1"/>
</dbReference>
<comment type="similarity">
    <text evidence="2 9">Belongs to the GSP F family.</text>
</comment>
<evidence type="ECO:0000256" key="1">
    <source>
        <dbReference type="ARBA" id="ARBA00004429"/>
    </source>
</evidence>
<dbReference type="GO" id="GO:0005886">
    <property type="term" value="C:plasma membrane"/>
    <property type="evidence" value="ECO:0007669"/>
    <property type="project" value="UniProtKB-SubCell"/>
</dbReference>
<gene>
    <name evidence="12" type="ORF">DFO73_11933</name>
</gene>
<evidence type="ECO:0000313" key="13">
    <source>
        <dbReference type="Proteomes" id="UP000247150"/>
    </source>
</evidence>
<evidence type="ECO:0000256" key="7">
    <source>
        <dbReference type="ARBA" id="ARBA00022989"/>
    </source>
</evidence>
<evidence type="ECO:0000256" key="10">
    <source>
        <dbReference type="SAM" id="Phobius"/>
    </source>
</evidence>
<keyword evidence="3 9" id="KW-0813">Transport</keyword>
<feature type="transmembrane region" description="Helical" evidence="10">
    <location>
        <begin position="214"/>
        <end position="236"/>
    </location>
</feature>
<dbReference type="OrthoDB" id="9805682at2"/>
<comment type="subcellular location">
    <subcellularLocation>
        <location evidence="1">Cell inner membrane</location>
        <topology evidence="1">Multi-pass membrane protein</topology>
    </subcellularLocation>
    <subcellularLocation>
        <location evidence="9">Cell membrane</location>
        <topology evidence="9">Multi-pass membrane protein</topology>
    </subcellularLocation>
</comment>
<dbReference type="InterPro" id="IPR018076">
    <property type="entry name" value="T2SS_GspF_dom"/>
</dbReference>
<dbReference type="InterPro" id="IPR003004">
    <property type="entry name" value="GspF/PilC"/>
</dbReference>
<evidence type="ECO:0000259" key="11">
    <source>
        <dbReference type="Pfam" id="PF00482"/>
    </source>
</evidence>
<feature type="domain" description="Type II secretion system protein GspF" evidence="11">
    <location>
        <begin position="68"/>
        <end position="191"/>
    </location>
</feature>
<dbReference type="Proteomes" id="UP000247150">
    <property type="component" value="Unassembled WGS sequence"/>
</dbReference>
<dbReference type="InterPro" id="IPR001992">
    <property type="entry name" value="T2SS_GspF/T4SS_PilC_CS"/>
</dbReference>
<dbReference type="FunFam" id="1.20.81.30:FF:000001">
    <property type="entry name" value="Type II secretion system protein F"/>
    <property type="match status" value="2"/>
</dbReference>
<keyword evidence="5" id="KW-0997">Cell inner membrane</keyword>
<dbReference type="AlphaFoldDB" id="A0A2V2ZRU7"/>
<dbReference type="PROSITE" id="PS00874">
    <property type="entry name" value="T2SP_F"/>
    <property type="match status" value="1"/>
</dbReference>
<accession>A0A2V2ZRU7</accession>
<dbReference type="Pfam" id="PF00482">
    <property type="entry name" value="T2SSF"/>
    <property type="match status" value="2"/>
</dbReference>
<evidence type="ECO:0000313" key="12">
    <source>
        <dbReference type="EMBL" id="PWW19651.1"/>
    </source>
</evidence>
<proteinExistence type="inferred from homology"/>
<evidence type="ECO:0000256" key="5">
    <source>
        <dbReference type="ARBA" id="ARBA00022519"/>
    </source>
</evidence>
<feature type="transmembrane region" description="Helical" evidence="10">
    <location>
        <begin position="169"/>
        <end position="194"/>
    </location>
</feature>
<dbReference type="PRINTS" id="PR00812">
    <property type="entry name" value="BCTERIALGSPF"/>
</dbReference>
<dbReference type="PANTHER" id="PTHR30012:SF0">
    <property type="entry name" value="TYPE II SECRETION SYSTEM PROTEIN F-RELATED"/>
    <property type="match status" value="1"/>
</dbReference>
<dbReference type="Gene3D" id="1.20.81.30">
    <property type="entry name" value="Type II secretion system (T2SS), domain F"/>
    <property type="match status" value="2"/>
</dbReference>
<evidence type="ECO:0000256" key="6">
    <source>
        <dbReference type="ARBA" id="ARBA00022692"/>
    </source>
</evidence>
<keyword evidence="4" id="KW-1003">Cell membrane</keyword>
<keyword evidence="8 10" id="KW-0472">Membrane</keyword>